<protein>
    <recommendedName>
        <fullName evidence="4">Glycosyltransferase RgtA/B/C/D-like domain-containing protein</fullName>
    </recommendedName>
</protein>
<name>A0ABT1CQE8_9HYPH</name>
<feature type="transmembrane region" description="Helical" evidence="1">
    <location>
        <begin position="199"/>
        <end position="223"/>
    </location>
</feature>
<proteinExistence type="predicted"/>
<dbReference type="EMBL" id="JAAAML010000001">
    <property type="protein sequence ID" value="MCO6408404.1"/>
    <property type="molecule type" value="Genomic_DNA"/>
</dbReference>
<keyword evidence="1" id="KW-0472">Membrane</keyword>
<keyword evidence="3" id="KW-1185">Reference proteome</keyword>
<dbReference type="Proteomes" id="UP001320715">
    <property type="component" value="Unassembled WGS sequence"/>
</dbReference>
<keyword evidence="1" id="KW-0812">Transmembrane</keyword>
<reference evidence="2 3" key="1">
    <citation type="submission" date="2020-01" db="EMBL/GenBank/DDBJ databases">
        <title>Genomes of bacteria type strains.</title>
        <authorList>
            <person name="Chen J."/>
            <person name="Zhu S."/>
            <person name="Yang J."/>
        </authorList>
    </citation>
    <scope>NUCLEOTIDE SEQUENCE [LARGE SCALE GENOMIC DNA]</scope>
    <source>
        <strain evidence="2 3">DSM 16655</strain>
    </source>
</reference>
<feature type="transmembrane region" description="Helical" evidence="1">
    <location>
        <begin position="140"/>
        <end position="167"/>
    </location>
</feature>
<feature type="transmembrane region" description="Helical" evidence="1">
    <location>
        <begin position="174"/>
        <end position="193"/>
    </location>
</feature>
<comment type="caution">
    <text evidence="2">The sequence shown here is derived from an EMBL/GenBank/DDBJ whole genome shotgun (WGS) entry which is preliminary data.</text>
</comment>
<evidence type="ECO:0000313" key="3">
    <source>
        <dbReference type="Proteomes" id="UP001320715"/>
    </source>
</evidence>
<keyword evidence="1" id="KW-1133">Transmembrane helix</keyword>
<evidence type="ECO:0008006" key="4">
    <source>
        <dbReference type="Google" id="ProtNLM"/>
    </source>
</evidence>
<sequence length="551" mass="60196">MLGTVALLAACLSLPMEVPLGESFWDTYIYIDGAHRLSIGQEIYRDFHAPVGPLNYILFDLLSSVFPHGNVALVIQWCMMLVTMPVALVIGLHALERGTFAAFGLLLPYLAFSILPFNVTSWNAFPGVDGFAYYNRHSSVLLYLLVATLFFVRSRLVLVGLVTVLLLSLAFVKINGFAVAGILLAFALVSRRISVSASLAVAALCLLFVGVLEVLTGSVSAYLQSAWRLLDANDGVLLTNLVTTVSAHFDVILVASLLAAYLLYSRWRGGENLLTGFDRAHPRAPTPGQLDQDWLWVGVLAIANTVFESQNFGGAAFISAWPLLLVFLLAAEPERRMRVSPLPVLVALIIFPTATKVVHSAARAAATGLKDMTIETEHLPSSMRFSAKDLAVEAAEKARPIMAAGRETYGQYAEANILPAYWLYFDHRFQVNVLTTMDEVIGAIRSREAELGHHYEVIDLRDFANPVTAVMGRTPARGVSIGGDPYRAVLPLTPEETAALSQTDIVLLPTCPLTAAREKLHDRYAEAYAGFNRIVLTDCFDALEHPQFASQ</sequence>
<accession>A0ABT1CQE8</accession>
<organism evidence="2 3">
    <name type="scientific">Hoeflea alexandrii</name>
    <dbReference type="NCBI Taxonomy" id="288436"/>
    <lineage>
        <taxon>Bacteria</taxon>
        <taxon>Pseudomonadati</taxon>
        <taxon>Pseudomonadota</taxon>
        <taxon>Alphaproteobacteria</taxon>
        <taxon>Hyphomicrobiales</taxon>
        <taxon>Rhizobiaceae</taxon>
        <taxon>Hoeflea</taxon>
    </lineage>
</organism>
<dbReference type="RefSeq" id="WP_252915517.1">
    <property type="nucleotide sequence ID" value="NZ_JAAAML010000001.1"/>
</dbReference>
<feature type="transmembrane region" description="Helical" evidence="1">
    <location>
        <begin position="312"/>
        <end position="331"/>
    </location>
</feature>
<feature type="transmembrane region" description="Helical" evidence="1">
    <location>
        <begin position="99"/>
        <end position="120"/>
    </location>
</feature>
<feature type="transmembrane region" description="Helical" evidence="1">
    <location>
        <begin position="235"/>
        <end position="264"/>
    </location>
</feature>
<feature type="transmembrane region" description="Helical" evidence="1">
    <location>
        <begin position="71"/>
        <end position="92"/>
    </location>
</feature>
<gene>
    <name evidence="2" type="ORF">GTW23_09490</name>
</gene>
<evidence type="ECO:0000256" key="1">
    <source>
        <dbReference type="SAM" id="Phobius"/>
    </source>
</evidence>
<evidence type="ECO:0000313" key="2">
    <source>
        <dbReference type="EMBL" id="MCO6408404.1"/>
    </source>
</evidence>